<reference evidence="1" key="1">
    <citation type="journal article" date="2023" name="bioRxiv">
        <title>Improved chromosome-level genome assembly for marigold (Tagetes erecta).</title>
        <authorList>
            <person name="Jiang F."/>
            <person name="Yuan L."/>
            <person name="Wang S."/>
            <person name="Wang H."/>
            <person name="Xu D."/>
            <person name="Wang A."/>
            <person name="Fan W."/>
        </authorList>
    </citation>
    <scope>NUCLEOTIDE SEQUENCE</scope>
    <source>
        <strain evidence="1">WSJ</strain>
        <tissue evidence="1">Leaf</tissue>
    </source>
</reference>
<keyword evidence="2" id="KW-1185">Reference proteome</keyword>
<accession>A0AAD8JQ08</accession>
<protein>
    <submittedName>
        <fullName evidence="1">Uncharacterized protein</fullName>
    </submittedName>
</protein>
<evidence type="ECO:0000313" key="2">
    <source>
        <dbReference type="Proteomes" id="UP001229421"/>
    </source>
</evidence>
<name>A0AAD8JQ08_TARER</name>
<sequence>MDPGLSRAFGFGFGADVTHCLKLLSLSFIILATIQKFTGEYPPSLRRSPPLNTTHAPVNFVLMARRFLYVFRSSLRFRRVKVFV</sequence>
<dbReference type="EMBL" id="JAUHHV010000011">
    <property type="protein sequence ID" value="KAK1407691.1"/>
    <property type="molecule type" value="Genomic_DNA"/>
</dbReference>
<gene>
    <name evidence="1" type="ORF">QVD17_39313</name>
</gene>
<dbReference type="AlphaFoldDB" id="A0AAD8JQ08"/>
<dbReference type="Proteomes" id="UP001229421">
    <property type="component" value="Unassembled WGS sequence"/>
</dbReference>
<organism evidence="1 2">
    <name type="scientific">Tagetes erecta</name>
    <name type="common">African marigold</name>
    <dbReference type="NCBI Taxonomy" id="13708"/>
    <lineage>
        <taxon>Eukaryota</taxon>
        <taxon>Viridiplantae</taxon>
        <taxon>Streptophyta</taxon>
        <taxon>Embryophyta</taxon>
        <taxon>Tracheophyta</taxon>
        <taxon>Spermatophyta</taxon>
        <taxon>Magnoliopsida</taxon>
        <taxon>eudicotyledons</taxon>
        <taxon>Gunneridae</taxon>
        <taxon>Pentapetalae</taxon>
        <taxon>asterids</taxon>
        <taxon>campanulids</taxon>
        <taxon>Asterales</taxon>
        <taxon>Asteraceae</taxon>
        <taxon>Asteroideae</taxon>
        <taxon>Heliantheae alliance</taxon>
        <taxon>Tageteae</taxon>
        <taxon>Tagetes</taxon>
    </lineage>
</organism>
<comment type="caution">
    <text evidence="1">The sequence shown here is derived from an EMBL/GenBank/DDBJ whole genome shotgun (WGS) entry which is preliminary data.</text>
</comment>
<evidence type="ECO:0000313" key="1">
    <source>
        <dbReference type="EMBL" id="KAK1407691.1"/>
    </source>
</evidence>
<proteinExistence type="predicted"/>